<feature type="transmembrane region" description="Helical" evidence="5">
    <location>
        <begin position="95"/>
        <end position="114"/>
    </location>
</feature>
<evidence type="ECO:0000256" key="1">
    <source>
        <dbReference type="ARBA" id="ARBA00004141"/>
    </source>
</evidence>
<evidence type="ECO:0008006" key="8">
    <source>
        <dbReference type="Google" id="ProtNLM"/>
    </source>
</evidence>
<evidence type="ECO:0000256" key="2">
    <source>
        <dbReference type="ARBA" id="ARBA00022692"/>
    </source>
</evidence>
<dbReference type="RefSeq" id="WP_204011024.1">
    <property type="nucleotide sequence ID" value="NZ_BOPG01000102.1"/>
</dbReference>
<feature type="transmembrane region" description="Helical" evidence="5">
    <location>
        <begin position="44"/>
        <end position="64"/>
    </location>
</feature>
<proteinExistence type="predicted"/>
<keyword evidence="2 5" id="KW-0812">Transmembrane</keyword>
<feature type="transmembrane region" description="Helical" evidence="5">
    <location>
        <begin position="71"/>
        <end position="89"/>
    </location>
</feature>
<evidence type="ECO:0000256" key="3">
    <source>
        <dbReference type="ARBA" id="ARBA00022989"/>
    </source>
</evidence>
<dbReference type="Pfam" id="PF13564">
    <property type="entry name" value="DoxX_2"/>
    <property type="match status" value="1"/>
</dbReference>
<evidence type="ECO:0000313" key="7">
    <source>
        <dbReference type="Proteomes" id="UP000612585"/>
    </source>
</evidence>
<evidence type="ECO:0000256" key="4">
    <source>
        <dbReference type="ARBA" id="ARBA00023136"/>
    </source>
</evidence>
<keyword evidence="4 5" id="KW-0472">Membrane</keyword>
<sequence>MDVAATVVSVLLAALLVVTAARKLSHRPAVVATYRRVGVPEERLNQLAVLLLAGAAGLVVGLWWEPVGVAAAAALVAYFLLAIGAHLRTRDTANVPMPALYLALSAAALTLHLAS</sequence>
<dbReference type="EMBL" id="BOPG01000102">
    <property type="protein sequence ID" value="GIJ63783.1"/>
    <property type="molecule type" value="Genomic_DNA"/>
</dbReference>
<evidence type="ECO:0000256" key="5">
    <source>
        <dbReference type="SAM" id="Phobius"/>
    </source>
</evidence>
<comment type="caution">
    <text evidence="6">The sequence shown here is derived from an EMBL/GenBank/DDBJ whole genome shotgun (WGS) entry which is preliminary data.</text>
</comment>
<reference evidence="6" key="1">
    <citation type="submission" date="2021-01" db="EMBL/GenBank/DDBJ databases">
        <title>Whole genome shotgun sequence of Virgisporangium aurantiacum NBRC 16421.</title>
        <authorList>
            <person name="Komaki H."/>
            <person name="Tamura T."/>
        </authorList>
    </citation>
    <scope>NUCLEOTIDE SEQUENCE</scope>
    <source>
        <strain evidence="6">NBRC 16421</strain>
    </source>
</reference>
<dbReference type="AlphaFoldDB" id="A0A8J3ZJ81"/>
<dbReference type="InterPro" id="IPR032808">
    <property type="entry name" value="DoxX"/>
</dbReference>
<name>A0A8J3ZJ81_9ACTN</name>
<gene>
    <name evidence="6" type="ORF">Vau01_112990</name>
</gene>
<dbReference type="Proteomes" id="UP000612585">
    <property type="component" value="Unassembled WGS sequence"/>
</dbReference>
<keyword evidence="3 5" id="KW-1133">Transmembrane helix</keyword>
<dbReference type="GO" id="GO:0016020">
    <property type="term" value="C:membrane"/>
    <property type="evidence" value="ECO:0007669"/>
    <property type="project" value="UniProtKB-SubCell"/>
</dbReference>
<organism evidence="6 7">
    <name type="scientific">Virgisporangium aurantiacum</name>
    <dbReference type="NCBI Taxonomy" id="175570"/>
    <lineage>
        <taxon>Bacteria</taxon>
        <taxon>Bacillati</taxon>
        <taxon>Actinomycetota</taxon>
        <taxon>Actinomycetes</taxon>
        <taxon>Micromonosporales</taxon>
        <taxon>Micromonosporaceae</taxon>
        <taxon>Virgisporangium</taxon>
    </lineage>
</organism>
<comment type="subcellular location">
    <subcellularLocation>
        <location evidence="1">Membrane</location>
        <topology evidence="1">Multi-pass membrane protein</topology>
    </subcellularLocation>
</comment>
<evidence type="ECO:0000313" key="6">
    <source>
        <dbReference type="EMBL" id="GIJ63783.1"/>
    </source>
</evidence>
<protein>
    <recommendedName>
        <fullName evidence="8">DoxX-like family protein</fullName>
    </recommendedName>
</protein>
<accession>A0A8J3ZJ81</accession>
<keyword evidence="7" id="KW-1185">Reference proteome</keyword>